<evidence type="ECO:0000256" key="1">
    <source>
        <dbReference type="SAM" id="SignalP"/>
    </source>
</evidence>
<feature type="signal peptide" evidence="1">
    <location>
        <begin position="1"/>
        <end position="23"/>
    </location>
</feature>
<reference evidence="2" key="1">
    <citation type="journal article" date="2007" name="Science">
        <title>Draft genome of the filarial nematode parasite Brugia malayi.</title>
        <authorList>
            <person name="Ghedin E."/>
            <person name="Wang S."/>
            <person name="Spiro D."/>
            <person name="Caler E."/>
            <person name="Zhao Q."/>
            <person name="Crabtree J."/>
            <person name="Allen J.E."/>
            <person name="Delcher A.L."/>
            <person name="Guiliano D.B."/>
            <person name="Miranda-Saavedra D."/>
            <person name="Angiuoli S.V."/>
            <person name="Creasy T."/>
            <person name="Amedeo P."/>
            <person name="Haas B."/>
            <person name="El-Sayed N.M."/>
            <person name="Wortman J.R."/>
            <person name="Feldblyum T."/>
            <person name="Tallon L."/>
            <person name="Schatz M."/>
            <person name="Shumway M."/>
            <person name="Koo H."/>
            <person name="Salzberg S.L."/>
            <person name="Schobel S."/>
            <person name="Pertea M."/>
            <person name="Pop M."/>
            <person name="White O."/>
            <person name="Barton G.J."/>
            <person name="Carlow C.K."/>
            <person name="Crawford M.J."/>
            <person name="Daub J."/>
            <person name="Dimmic M.W."/>
            <person name="Estes C.F."/>
            <person name="Foster J.M."/>
            <person name="Ganatra M."/>
            <person name="Gregory W.F."/>
            <person name="Johnson N.M."/>
            <person name="Jin J."/>
            <person name="Komuniecki R."/>
            <person name="Korf I."/>
            <person name="Kumar S."/>
            <person name="Laney S."/>
            <person name="Li B.W."/>
            <person name="Li W."/>
            <person name="Lindblom T.H."/>
            <person name="Lustigman S."/>
            <person name="Ma D."/>
            <person name="Maina C.V."/>
            <person name="Martin D.M."/>
            <person name="McCarter J.P."/>
            <person name="McReynolds L."/>
            <person name="Mitreva M."/>
            <person name="Nutman T.B."/>
            <person name="Parkinson J."/>
            <person name="Peregrin-Alvarez J.M."/>
            <person name="Poole C."/>
            <person name="Ren Q."/>
            <person name="Saunders L."/>
            <person name="Sluder A.E."/>
            <person name="Smith K."/>
            <person name="Stanke M."/>
            <person name="Unnasch T.R."/>
            <person name="Ware J."/>
            <person name="Wei A.D."/>
            <person name="Weil G."/>
            <person name="Williams D.J."/>
            <person name="Zhang Y."/>
            <person name="Williams S.A."/>
            <person name="Fraser-Liggett C."/>
            <person name="Slatko B."/>
            <person name="Blaxter M.L."/>
            <person name="Scott A.L."/>
        </authorList>
    </citation>
    <scope>NUCLEOTIDE SEQUENCE</scope>
    <source>
        <strain evidence="2">FR3</strain>
    </source>
</reference>
<proteinExistence type="predicted"/>
<feature type="chain" id="PRO_5009773671" evidence="1">
    <location>
        <begin position="24"/>
        <end position="77"/>
    </location>
</feature>
<organism evidence="2">
    <name type="scientific">Brugia malayi</name>
    <name type="common">Filarial nematode worm</name>
    <dbReference type="NCBI Taxonomy" id="6279"/>
    <lineage>
        <taxon>Eukaryota</taxon>
        <taxon>Metazoa</taxon>
        <taxon>Ecdysozoa</taxon>
        <taxon>Nematoda</taxon>
        <taxon>Chromadorea</taxon>
        <taxon>Rhabditida</taxon>
        <taxon>Spirurina</taxon>
        <taxon>Spiruromorpha</taxon>
        <taxon>Filarioidea</taxon>
        <taxon>Onchocercidae</taxon>
        <taxon>Brugia</taxon>
    </lineage>
</organism>
<keyword evidence="1" id="KW-0732">Signal</keyword>
<protein>
    <submittedName>
        <fullName evidence="2">Bm258</fullName>
    </submittedName>
</protein>
<reference evidence="2" key="2">
    <citation type="submission" date="2012-12" db="EMBL/GenBank/DDBJ databases">
        <authorList>
            <person name="Gao Y.W."/>
            <person name="Fan S.T."/>
            <person name="Sun H.T."/>
            <person name="Wang Z."/>
            <person name="Gao X.L."/>
            <person name="Li Y.G."/>
            <person name="Wang T.C."/>
            <person name="Zhang K."/>
            <person name="Xu W.W."/>
            <person name="Yu Z.J."/>
            <person name="Xia X.Z."/>
        </authorList>
    </citation>
    <scope>NUCLEOTIDE SEQUENCE</scope>
    <source>
        <strain evidence="2">FR3</strain>
    </source>
</reference>
<gene>
    <name evidence="2" type="ORF">Bm258</name>
    <name evidence="2" type="ORF">BM_Bm258</name>
</gene>
<sequence>MKYQRSIISFLYGLLSLIARNNSSDTDTRWYVTCAIASETLTASAEHVLVPHVLSVPLLSTEFYEYKKCVNKSVSHC</sequence>
<evidence type="ECO:0000313" key="2">
    <source>
        <dbReference type="EMBL" id="CRZ22986.1"/>
    </source>
</evidence>
<dbReference type="EMBL" id="LN856779">
    <property type="protein sequence ID" value="CRZ22986.1"/>
    <property type="molecule type" value="Genomic_DNA"/>
</dbReference>
<dbReference type="AlphaFoldDB" id="A0A0H5S446"/>
<name>A0A0H5S446_BRUMA</name>
<accession>A0A0H5S446</accession>